<gene>
    <name evidence="1" type="ORF">EBO34_19915</name>
</gene>
<accession>A0A3M7TP57</accession>
<organism evidence="1 2">
    <name type="scientific">Alteribacter keqinensis</name>
    <dbReference type="NCBI Taxonomy" id="2483800"/>
    <lineage>
        <taxon>Bacteria</taxon>
        <taxon>Bacillati</taxon>
        <taxon>Bacillota</taxon>
        <taxon>Bacilli</taxon>
        <taxon>Bacillales</taxon>
        <taxon>Bacillaceae</taxon>
        <taxon>Alteribacter</taxon>
    </lineage>
</organism>
<dbReference type="EMBL" id="RHIB01000005">
    <property type="protein sequence ID" value="RNA66021.1"/>
    <property type="molecule type" value="Genomic_DNA"/>
</dbReference>
<proteinExistence type="predicted"/>
<keyword evidence="2" id="KW-1185">Reference proteome</keyword>
<dbReference type="AlphaFoldDB" id="A0A3M7TP57"/>
<evidence type="ECO:0000313" key="1">
    <source>
        <dbReference type="EMBL" id="RNA66021.1"/>
    </source>
</evidence>
<reference evidence="1 2" key="1">
    <citation type="submission" date="2018-10" db="EMBL/GenBank/DDBJ databases">
        <title>Bacillus Keqinensis sp. nov., a moderately halophilic bacterium isolated from a saline-alkaline lake.</title>
        <authorList>
            <person name="Wang H."/>
        </authorList>
    </citation>
    <scope>NUCLEOTIDE SEQUENCE [LARGE SCALE GENOMIC DNA]</scope>
    <source>
        <strain evidence="1 2">KQ-3</strain>
    </source>
</reference>
<evidence type="ECO:0000313" key="2">
    <source>
        <dbReference type="Proteomes" id="UP000278746"/>
    </source>
</evidence>
<comment type="caution">
    <text evidence="1">The sequence shown here is derived from an EMBL/GenBank/DDBJ whole genome shotgun (WGS) entry which is preliminary data.</text>
</comment>
<dbReference type="Proteomes" id="UP000278746">
    <property type="component" value="Unassembled WGS sequence"/>
</dbReference>
<protein>
    <submittedName>
        <fullName evidence="1">Uncharacterized protein</fullName>
    </submittedName>
</protein>
<sequence>MSVSSSTSIATQICASKQFAAYSWRTRVAPAGVYAFAAINIFYKKSTMLFNKATSFFNTTLTLTY</sequence>
<name>A0A3M7TP57_9BACI</name>